<dbReference type="Gramene" id="BGIOSGA022399-TA">
    <property type="protein sequence ID" value="BGIOSGA022399-PA"/>
    <property type="gene ID" value="BGIOSGA022399"/>
</dbReference>
<name>B8B3F0_ORYSI</name>
<accession>B8B3F0</accession>
<proteinExistence type="predicted"/>
<gene>
    <name evidence="1" type="ORF">OsI_21854</name>
</gene>
<evidence type="ECO:0000313" key="2">
    <source>
        <dbReference type="Proteomes" id="UP000007015"/>
    </source>
</evidence>
<organism evidence="1 2">
    <name type="scientific">Oryza sativa subsp. indica</name>
    <name type="common">Rice</name>
    <dbReference type="NCBI Taxonomy" id="39946"/>
    <lineage>
        <taxon>Eukaryota</taxon>
        <taxon>Viridiplantae</taxon>
        <taxon>Streptophyta</taxon>
        <taxon>Embryophyta</taxon>
        <taxon>Tracheophyta</taxon>
        <taxon>Spermatophyta</taxon>
        <taxon>Magnoliopsida</taxon>
        <taxon>Liliopsida</taxon>
        <taxon>Poales</taxon>
        <taxon>Poaceae</taxon>
        <taxon>BOP clade</taxon>
        <taxon>Oryzoideae</taxon>
        <taxon>Oryzeae</taxon>
        <taxon>Oryzinae</taxon>
        <taxon>Oryza</taxon>
        <taxon>Oryza sativa</taxon>
    </lineage>
</organism>
<keyword evidence="2" id="KW-1185">Reference proteome</keyword>
<protein>
    <submittedName>
        <fullName evidence="1">Uncharacterized protein</fullName>
    </submittedName>
</protein>
<dbReference type="AlphaFoldDB" id="B8B3F0"/>
<dbReference type="Proteomes" id="UP000007015">
    <property type="component" value="Chromosome 6"/>
</dbReference>
<reference evidence="1 2" key="1">
    <citation type="journal article" date="2005" name="PLoS Biol.">
        <title>The genomes of Oryza sativa: a history of duplications.</title>
        <authorList>
            <person name="Yu J."/>
            <person name="Wang J."/>
            <person name="Lin W."/>
            <person name="Li S."/>
            <person name="Li H."/>
            <person name="Zhou J."/>
            <person name="Ni P."/>
            <person name="Dong W."/>
            <person name="Hu S."/>
            <person name="Zeng C."/>
            <person name="Zhang J."/>
            <person name="Zhang Y."/>
            <person name="Li R."/>
            <person name="Xu Z."/>
            <person name="Li S."/>
            <person name="Li X."/>
            <person name="Zheng H."/>
            <person name="Cong L."/>
            <person name="Lin L."/>
            <person name="Yin J."/>
            <person name="Geng J."/>
            <person name="Li G."/>
            <person name="Shi J."/>
            <person name="Liu J."/>
            <person name="Lv H."/>
            <person name="Li J."/>
            <person name="Wang J."/>
            <person name="Deng Y."/>
            <person name="Ran L."/>
            <person name="Shi X."/>
            <person name="Wang X."/>
            <person name="Wu Q."/>
            <person name="Li C."/>
            <person name="Ren X."/>
            <person name="Wang J."/>
            <person name="Wang X."/>
            <person name="Li D."/>
            <person name="Liu D."/>
            <person name="Zhang X."/>
            <person name="Ji Z."/>
            <person name="Zhao W."/>
            <person name="Sun Y."/>
            <person name="Zhang Z."/>
            <person name="Bao J."/>
            <person name="Han Y."/>
            <person name="Dong L."/>
            <person name="Ji J."/>
            <person name="Chen P."/>
            <person name="Wu S."/>
            <person name="Liu J."/>
            <person name="Xiao Y."/>
            <person name="Bu D."/>
            <person name="Tan J."/>
            <person name="Yang L."/>
            <person name="Ye C."/>
            <person name="Zhang J."/>
            <person name="Xu J."/>
            <person name="Zhou Y."/>
            <person name="Yu Y."/>
            <person name="Zhang B."/>
            <person name="Zhuang S."/>
            <person name="Wei H."/>
            <person name="Liu B."/>
            <person name="Lei M."/>
            <person name="Yu H."/>
            <person name="Li Y."/>
            <person name="Xu H."/>
            <person name="Wei S."/>
            <person name="He X."/>
            <person name="Fang L."/>
            <person name="Zhang Z."/>
            <person name="Zhang Y."/>
            <person name="Huang X."/>
            <person name="Su Z."/>
            <person name="Tong W."/>
            <person name="Li J."/>
            <person name="Tong Z."/>
            <person name="Li S."/>
            <person name="Ye J."/>
            <person name="Wang L."/>
            <person name="Fang L."/>
            <person name="Lei T."/>
            <person name="Chen C."/>
            <person name="Chen H."/>
            <person name="Xu Z."/>
            <person name="Li H."/>
            <person name="Huang H."/>
            <person name="Zhang F."/>
            <person name="Xu H."/>
            <person name="Li N."/>
            <person name="Zhao C."/>
            <person name="Li S."/>
            <person name="Dong L."/>
            <person name="Huang Y."/>
            <person name="Li L."/>
            <person name="Xi Y."/>
            <person name="Qi Q."/>
            <person name="Li W."/>
            <person name="Zhang B."/>
            <person name="Hu W."/>
            <person name="Zhang Y."/>
            <person name="Tian X."/>
            <person name="Jiao Y."/>
            <person name="Liang X."/>
            <person name="Jin J."/>
            <person name="Gao L."/>
            <person name="Zheng W."/>
            <person name="Hao B."/>
            <person name="Liu S."/>
            <person name="Wang W."/>
            <person name="Yuan L."/>
            <person name="Cao M."/>
            <person name="McDermott J."/>
            <person name="Samudrala R."/>
            <person name="Wang J."/>
            <person name="Wong G.K."/>
            <person name="Yang H."/>
        </authorList>
    </citation>
    <scope>NUCLEOTIDE SEQUENCE [LARGE SCALE GENOMIC DNA]</scope>
    <source>
        <strain evidence="2">cv. 93-11</strain>
    </source>
</reference>
<dbReference type="HOGENOM" id="CLU_817325_0_0_1"/>
<evidence type="ECO:0000313" key="1">
    <source>
        <dbReference type="EMBL" id="EEC80107.1"/>
    </source>
</evidence>
<dbReference type="EMBL" id="CM000131">
    <property type="protein sequence ID" value="EEC80107.1"/>
    <property type="molecule type" value="Genomic_DNA"/>
</dbReference>
<dbReference type="STRING" id="39946.B8B3F0"/>
<sequence length="340" mass="36693">MAMAVVRAAAVDGDSDGCLWHRFASSPSSSSFVADCCVAHATLVERGTTLADRLEVARSLLGENGYTITRCRCGPMWQILRRNLVAETLHPSRVRLAGRPREDTTDQQQLVFPVITNLHKAHIKLGNSHARTYRCEMVDVAVVRLVGADDDNVLERGAGGELPVVNGDRRCGDVLDLAGLDVLEVLGVGVDGLLLEVADDAVRELGGEEVAEEVGVEEDALDGEHERALVPPRLDRLHEGHEVHPLVLGLLQQRVYPAAAVLEAGGAGSTWAFLSDCLINATTGHPFIFEGAFFLSLATRINFGTPSHRPRPLPRRPRLGVRHGAQPNFLVEVAPATAQT</sequence>